<protein>
    <submittedName>
        <fullName evidence="1">Uncharacterized protein</fullName>
    </submittedName>
</protein>
<accession>A0AA86SLI8</accession>
<dbReference type="Gramene" id="rna-AYBTSS11_LOCUS6293">
    <property type="protein sequence ID" value="CAJ1933338.1"/>
    <property type="gene ID" value="gene-AYBTSS11_LOCUS6293"/>
</dbReference>
<gene>
    <name evidence="1" type="ORF">AYBTSS11_LOCUS6293</name>
</gene>
<dbReference type="Proteomes" id="UP001189624">
    <property type="component" value="Chromosome 2"/>
</dbReference>
<evidence type="ECO:0000313" key="2">
    <source>
        <dbReference type="Proteomes" id="UP001189624"/>
    </source>
</evidence>
<organism evidence="1 2">
    <name type="scientific">Sphenostylis stenocarpa</name>
    <dbReference type="NCBI Taxonomy" id="92480"/>
    <lineage>
        <taxon>Eukaryota</taxon>
        <taxon>Viridiplantae</taxon>
        <taxon>Streptophyta</taxon>
        <taxon>Embryophyta</taxon>
        <taxon>Tracheophyta</taxon>
        <taxon>Spermatophyta</taxon>
        <taxon>Magnoliopsida</taxon>
        <taxon>eudicotyledons</taxon>
        <taxon>Gunneridae</taxon>
        <taxon>Pentapetalae</taxon>
        <taxon>rosids</taxon>
        <taxon>fabids</taxon>
        <taxon>Fabales</taxon>
        <taxon>Fabaceae</taxon>
        <taxon>Papilionoideae</taxon>
        <taxon>50 kb inversion clade</taxon>
        <taxon>NPAAA clade</taxon>
        <taxon>indigoferoid/millettioid clade</taxon>
        <taxon>Phaseoleae</taxon>
        <taxon>Sphenostylis</taxon>
    </lineage>
</organism>
<evidence type="ECO:0000313" key="1">
    <source>
        <dbReference type="EMBL" id="CAJ1933338.1"/>
    </source>
</evidence>
<keyword evidence="2" id="KW-1185">Reference proteome</keyword>
<dbReference type="EMBL" id="OY731399">
    <property type="protein sequence ID" value="CAJ1933338.1"/>
    <property type="molecule type" value="Genomic_DNA"/>
</dbReference>
<dbReference type="AlphaFoldDB" id="A0AA86SLI8"/>
<proteinExistence type="predicted"/>
<sequence length="155" mass="18006">MYAELLFLYLDVVDRDDNNPLTVPKVLRVFEWKMKDGKDARALGRILARRRATRQLRARGAGEDCNISDDPIQLRAAIEPRRIVAGLSFVYRVFDTIWTWSQNNPRTPAWDNMLEFSRELLLESCAPSMVHIPMAEENRKQFVKMLQNSRAQGLL</sequence>
<reference evidence="1" key="1">
    <citation type="submission" date="2023-10" db="EMBL/GenBank/DDBJ databases">
        <authorList>
            <person name="Domelevo Entfellner J.-B."/>
        </authorList>
    </citation>
    <scope>NUCLEOTIDE SEQUENCE</scope>
</reference>
<name>A0AA86SLI8_9FABA</name>